<dbReference type="Proteomes" id="UP000886595">
    <property type="component" value="Unassembled WGS sequence"/>
</dbReference>
<reference evidence="1 2" key="1">
    <citation type="submission" date="2020-02" db="EMBL/GenBank/DDBJ databases">
        <authorList>
            <person name="Ma Q."/>
            <person name="Huang Y."/>
            <person name="Song X."/>
            <person name="Pei D."/>
        </authorList>
    </citation>
    <scope>NUCLEOTIDE SEQUENCE [LARGE SCALE GENOMIC DNA]</scope>
    <source>
        <strain evidence="1">Sxm20200214</strain>
        <tissue evidence="1">Leaf</tissue>
    </source>
</reference>
<organism evidence="1 2">
    <name type="scientific">Brassica carinata</name>
    <name type="common">Ethiopian mustard</name>
    <name type="synonym">Abyssinian cabbage</name>
    <dbReference type="NCBI Taxonomy" id="52824"/>
    <lineage>
        <taxon>Eukaryota</taxon>
        <taxon>Viridiplantae</taxon>
        <taxon>Streptophyta</taxon>
        <taxon>Embryophyta</taxon>
        <taxon>Tracheophyta</taxon>
        <taxon>Spermatophyta</taxon>
        <taxon>Magnoliopsida</taxon>
        <taxon>eudicotyledons</taxon>
        <taxon>Gunneridae</taxon>
        <taxon>Pentapetalae</taxon>
        <taxon>rosids</taxon>
        <taxon>malvids</taxon>
        <taxon>Brassicales</taxon>
        <taxon>Brassicaceae</taxon>
        <taxon>Brassiceae</taxon>
        <taxon>Brassica</taxon>
    </lineage>
</organism>
<sequence>MAIDRVNIGERRLVASENLRKGEKLLFVPPYLGISADYVGTNGEAGEVMKRYDVSDWALQCNISLLLHI</sequence>
<evidence type="ECO:0000313" key="2">
    <source>
        <dbReference type="Proteomes" id="UP000886595"/>
    </source>
</evidence>
<gene>
    <name evidence="1" type="ORF">Bca52824_054178</name>
</gene>
<proteinExistence type="predicted"/>
<accession>A0A8X7R800</accession>
<evidence type="ECO:0000313" key="1">
    <source>
        <dbReference type="EMBL" id="KAG2282958.1"/>
    </source>
</evidence>
<dbReference type="AlphaFoldDB" id="A0A8X7R800"/>
<dbReference type="OrthoDB" id="1719326at2759"/>
<keyword evidence="2" id="KW-1185">Reference proteome</keyword>
<comment type="caution">
    <text evidence="1">The sequence shown here is derived from an EMBL/GenBank/DDBJ whole genome shotgun (WGS) entry which is preliminary data.</text>
</comment>
<protein>
    <submittedName>
        <fullName evidence="1">Uncharacterized protein</fullName>
    </submittedName>
</protein>
<dbReference type="EMBL" id="JAAMPC010000011">
    <property type="protein sequence ID" value="KAG2282958.1"/>
    <property type="molecule type" value="Genomic_DNA"/>
</dbReference>
<name>A0A8X7R800_BRACI</name>